<dbReference type="NCBIfam" id="TIGR00277">
    <property type="entry name" value="HDIG"/>
    <property type="match status" value="1"/>
</dbReference>
<evidence type="ECO:0000259" key="1">
    <source>
        <dbReference type="PROSITE" id="PS51832"/>
    </source>
</evidence>
<feature type="domain" description="HD-GYP" evidence="1">
    <location>
        <begin position="5"/>
        <end position="200"/>
    </location>
</feature>
<gene>
    <name evidence="2" type="ordered locus">EUBELI_20098</name>
</gene>
<dbReference type="KEGG" id="eel:EUBELI_20098"/>
<dbReference type="InterPro" id="IPR003607">
    <property type="entry name" value="HD/PDEase_dom"/>
</dbReference>
<dbReference type="SUPFAM" id="SSF109604">
    <property type="entry name" value="HD-domain/PDEase-like"/>
    <property type="match status" value="2"/>
</dbReference>
<dbReference type="PANTHER" id="PTHR43155">
    <property type="entry name" value="CYCLIC DI-GMP PHOSPHODIESTERASE PA4108-RELATED"/>
    <property type="match status" value="1"/>
</dbReference>
<evidence type="ECO:0000313" key="3">
    <source>
        <dbReference type="Proteomes" id="UP000001476"/>
    </source>
</evidence>
<feature type="domain" description="HD-GYP" evidence="1">
    <location>
        <begin position="217"/>
        <end position="408"/>
    </location>
</feature>
<proteinExistence type="predicted"/>
<dbReference type="Gene3D" id="1.10.3210.10">
    <property type="entry name" value="Hypothetical protein af1432"/>
    <property type="match status" value="2"/>
</dbReference>
<dbReference type="AlphaFoldDB" id="C4Z7G7"/>
<keyword evidence="3" id="KW-1185">Reference proteome</keyword>
<dbReference type="HOGENOM" id="CLU_040286_2_0_9"/>
<dbReference type="Proteomes" id="UP000001476">
    <property type="component" value="Plasmid pEubeli2"/>
</dbReference>
<dbReference type="EMBL" id="CP001106">
    <property type="protein sequence ID" value="ACR73245.1"/>
    <property type="molecule type" value="Genomic_DNA"/>
</dbReference>
<dbReference type="InterPro" id="IPR037522">
    <property type="entry name" value="HD_GYP_dom"/>
</dbReference>
<protein>
    <submittedName>
        <fullName evidence="2">Putative two-component system response regulator</fullName>
    </submittedName>
</protein>
<sequence length="408" mass="45818">MKLDVLGLMAACSYALDCVEAELVHVTNNHAKRVAYMSVSIAGKMGVAGESLQDLAVCALLHDNALTQYIQEELHNDISQITVTNKIQQLGAHCSLGERNIQSLPFHTNVTDVILYHHENADGSGPFGKKWTEVPLFARIIHLCDLLDIACISRRLTAETWEKVQHFFQKTEGTMFDKECVKAFYKAFSEQDFLMIDDDNLDKMLWDKVPRIMQELSLGQIKAVANFFANIVDYKSPFTSTHSIGVADCAEKLARYMGFDEETVEKMYLAGALHDIGKVAIGNEILEKPGKLTDEEFQDMKHHAAYSYYILSGIEDFEEIRDWAAFHHERLDGTGYPFGKTASELNTQERMMACVDIYQALTESRPYKNGMSHEKACAILTDMADKGWIDADIAADVDKCFGTARIIA</sequence>
<dbReference type="CDD" id="cd00077">
    <property type="entry name" value="HDc"/>
    <property type="match status" value="2"/>
</dbReference>
<dbReference type="PANTHER" id="PTHR43155:SF1">
    <property type="entry name" value="3'3'-CGAMP-SPECIFIC PHOSPHODIESTERASE 1"/>
    <property type="match status" value="1"/>
</dbReference>
<reference evidence="2 3" key="1">
    <citation type="journal article" date="2009" name="Proc. Natl. Acad. Sci. U.S.A.">
        <title>Characterizing a model human gut microbiota composed of members of its two dominant bacterial phyla.</title>
        <authorList>
            <person name="Mahowald M.A."/>
            <person name="Rey F.E."/>
            <person name="Seedorf H."/>
            <person name="Turnbaugh P.J."/>
            <person name="Fulton R.S."/>
            <person name="Wollam A."/>
            <person name="Shah N."/>
            <person name="Wang C."/>
            <person name="Magrini V."/>
            <person name="Wilson R.K."/>
            <person name="Cantarel B.L."/>
            <person name="Coutinho P.M."/>
            <person name="Henrissat B."/>
            <person name="Crock L.W."/>
            <person name="Russell A."/>
            <person name="Verberkmoes N.C."/>
            <person name="Hettich R.L."/>
            <person name="Gordon J.I."/>
        </authorList>
    </citation>
    <scope>NUCLEOTIDE SEQUENCE [LARGE SCALE GENOMIC DNA]</scope>
    <source>
        <strain evidence="3">ATCC 27750 / DSM 3376 / VPI C15-48 / C15-B4</strain>
        <plasmid evidence="2">unnamed</plasmid>
    </source>
</reference>
<dbReference type="eggNOG" id="COG2206">
    <property type="taxonomic scope" value="Bacteria"/>
</dbReference>
<dbReference type="SMART" id="SM00471">
    <property type="entry name" value="HDc"/>
    <property type="match status" value="2"/>
</dbReference>
<dbReference type="InterPro" id="IPR006675">
    <property type="entry name" value="HDIG_dom"/>
</dbReference>
<dbReference type="RefSeq" id="WP_012740379.1">
    <property type="nucleotide sequence ID" value="NC_012780.1"/>
</dbReference>
<keyword evidence="2" id="KW-0614">Plasmid</keyword>
<organism evidence="2 3">
    <name type="scientific">Lachnospira eligens (strain ATCC 27750 / DSM 3376 / VPI C15-48 / C15-B4)</name>
    <name type="common">Eubacterium eligens</name>
    <dbReference type="NCBI Taxonomy" id="515620"/>
    <lineage>
        <taxon>Bacteria</taxon>
        <taxon>Bacillati</taxon>
        <taxon>Bacillota</taxon>
        <taxon>Clostridia</taxon>
        <taxon>Lachnospirales</taxon>
        <taxon>Lachnospiraceae</taxon>
        <taxon>Lachnospira</taxon>
    </lineage>
</organism>
<geneLocation type="plasmid" evidence="3">
    <name>pEubeli2</name>
</geneLocation>
<dbReference type="Pfam" id="PF13487">
    <property type="entry name" value="HD_5"/>
    <property type="match status" value="2"/>
</dbReference>
<dbReference type="GeneID" id="41356870"/>
<name>C4Z7G7_LACE2</name>
<accession>C4Z7G7</accession>
<evidence type="ECO:0000313" key="2">
    <source>
        <dbReference type="EMBL" id="ACR73245.1"/>
    </source>
</evidence>
<dbReference type="PROSITE" id="PS51832">
    <property type="entry name" value="HD_GYP"/>
    <property type="match status" value="2"/>
</dbReference>